<dbReference type="AlphaFoldDB" id="A0A328A9T4"/>
<feature type="transmembrane region" description="Helical" evidence="6">
    <location>
        <begin position="117"/>
        <end position="134"/>
    </location>
</feature>
<dbReference type="GO" id="GO:0005886">
    <property type="term" value="C:plasma membrane"/>
    <property type="evidence" value="ECO:0007669"/>
    <property type="project" value="UniProtKB-SubCell"/>
</dbReference>
<keyword evidence="2" id="KW-1003">Cell membrane</keyword>
<evidence type="ECO:0000256" key="1">
    <source>
        <dbReference type="ARBA" id="ARBA00004651"/>
    </source>
</evidence>
<dbReference type="SUPFAM" id="SSF103481">
    <property type="entry name" value="Multidrug resistance efflux transporter EmrE"/>
    <property type="match status" value="2"/>
</dbReference>
<keyword evidence="5 6" id="KW-0472">Membrane</keyword>
<comment type="caution">
    <text evidence="8">The sequence shown here is derived from an EMBL/GenBank/DDBJ whole genome shotgun (WGS) entry which is preliminary data.</text>
</comment>
<sequence length="297" mass="30197">MLRLPFLALALSGICWALGFPLGKIALEEMGAAHLILLRFAVAAVIAAPFALNTPQARRLFRSPAVLVAGVLYGLAFLVQFEGLARTSVALSALLVGLMPALIAFCAFVMREPVSRMSWAGVAAATLGATLIAGKPGAAGTPLGVALCLAALLIFLAWLLVLRRAPKDAPPLGVTAVSIIVATVAIAPFAWIMHGPPRLDLSPTAWAGIVGQGVLATCVATAAWQWGSARVSSASAGVFINIEPLLGAVLGVALFGDPLTMAIGLGGLLIIGGSLVVVLGEKNTAAPDLAEPPPTPA</sequence>
<dbReference type="InterPro" id="IPR051258">
    <property type="entry name" value="Diverse_Substrate_Transporter"/>
</dbReference>
<dbReference type="Pfam" id="PF00892">
    <property type="entry name" value="EamA"/>
    <property type="match status" value="2"/>
</dbReference>
<evidence type="ECO:0000256" key="3">
    <source>
        <dbReference type="ARBA" id="ARBA00022692"/>
    </source>
</evidence>
<accession>A0A328A9T4</accession>
<evidence type="ECO:0000256" key="4">
    <source>
        <dbReference type="ARBA" id="ARBA00022989"/>
    </source>
</evidence>
<dbReference type="PANTHER" id="PTHR42920">
    <property type="entry name" value="OS03G0707200 PROTEIN-RELATED"/>
    <property type="match status" value="1"/>
</dbReference>
<feature type="transmembrane region" description="Helical" evidence="6">
    <location>
        <begin position="261"/>
        <end position="279"/>
    </location>
</feature>
<dbReference type="InterPro" id="IPR037185">
    <property type="entry name" value="EmrE-like"/>
</dbReference>
<evidence type="ECO:0000259" key="7">
    <source>
        <dbReference type="Pfam" id="PF00892"/>
    </source>
</evidence>
<feature type="domain" description="EamA" evidence="7">
    <location>
        <begin position="7"/>
        <end position="132"/>
    </location>
</feature>
<comment type="subcellular location">
    <subcellularLocation>
        <location evidence="1">Cell membrane</location>
        <topology evidence="1">Multi-pass membrane protein</topology>
    </subcellularLocation>
</comment>
<keyword evidence="9" id="KW-1185">Reference proteome</keyword>
<dbReference type="RefSeq" id="WP_111515925.1">
    <property type="nucleotide sequence ID" value="NZ_QFYR01000004.1"/>
</dbReference>
<evidence type="ECO:0000313" key="9">
    <source>
        <dbReference type="Proteomes" id="UP000249725"/>
    </source>
</evidence>
<dbReference type="EMBL" id="QFYR01000004">
    <property type="protein sequence ID" value="RAK51390.1"/>
    <property type="molecule type" value="Genomic_DNA"/>
</dbReference>
<dbReference type="InterPro" id="IPR000620">
    <property type="entry name" value="EamA_dom"/>
</dbReference>
<evidence type="ECO:0000313" key="8">
    <source>
        <dbReference type="EMBL" id="RAK51390.1"/>
    </source>
</evidence>
<feature type="transmembrane region" description="Helical" evidence="6">
    <location>
        <begin position="205"/>
        <end position="224"/>
    </location>
</feature>
<gene>
    <name evidence="8" type="ORF">DJ018_15750</name>
</gene>
<keyword evidence="3 6" id="KW-0812">Transmembrane</keyword>
<dbReference type="PANTHER" id="PTHR42920:SF5">
    <property type="entry name" value="EAMA DOMAIN-CONTAINING PROTEIN"/>
    <property type="match status" value="1"/>
</dbReference>
<evidence type="ECO:0000256" key="6">
    <source>
        <dbReference type="SAM" id="Phobius"/>
    </source>
</evidence>
<keyword evidence="4 6" id="KW-1133">Transmembrane helix</keyword>
<feature type="transmembrane region" description="Helical" evidence="6">
    <location>
        <begin position="33"/>
        <end position="52"/>
    </location>
</feature>
<proteinExistence type="predicted"/>
<dbReference type="OrthoDB" id="111528at2"/>
<feature type="transmembrane region" description="Helical" evidence="6">
    <location>
        <begin position="172"/>
        <end position="193"/>
    </location>
</feature>
<name>A0A328A9T4_9CAUL</name>
<reference evidence="9" key="1">
    <citation type="submission" date="2018-05" db="EMBL/GenBank/DDBJ databases">
        <authorList>
            <person name="Li X."/>
        </authorList>
    </citation>
    <scope>NUCLEOTIDE SEQUENCE [LARGE SCALE GENOMIC DNA]</scope>
    <source>
        <strain evidence="9">YIM 73061</strain>
    </source>
</reference>
<feature type="domain" description="EamA" evidence="7">
    <location>
        <begin position="143"/>
        <end position="278"/>
    </location>
</feature>
<evidence type="ECO:0000256" key="2">
    <source>
        <dbReference type="ARBA" id="ARBA00022475"/>
    </source>
</evidence>
<feature type="transmembrane region" description="Helical" evidence="6">
    <location>
        <begin position="236"/>
        <end position="255"/>
    </location>
</feature>
<evidence type="ECO:0000256" key="5">
    <source>
        <dbReference type="ARBA" id="ARBA00023136"/>
    </source>
</evidence>
<dbReference type="Proteomes" id="UP000249725">
    <property type="component" value="Unassembled WGS sequence"/>
</dbReference>
<feature type="transmembrane region" description="Helical" evidence="6">
    <location>
        <begin position="87"/>
        <end position="110"/>
    </location>
</feature>
<protein>
    <submittedName>
        <fullName evidence="8">EamA/RhaT family transporter</fullName>
    </submittedName>
</protein>
<feature type="transmembrane region" description="Helical" evidence="6">
    <location>
        <begin position="64"/>
        <end position="81"/>
    </location>
</feature>
<feature type="transmembrane region" description="Helical" evidence="6">
    <location>
        <begin position="140"/>
        <end position="160"/>
    </location>
</feature>
<organism evidence="8 9">
    <name type="scientific">Phenylobacterium deserti</name>
    <dbReference type="NCBI Taxonomy" id="1914756"/>
    <lineage>
        <taxon>Bacteria</taxon>
        <taxon>Pseudomonadati</taxon>
        <taxon>Pseudomonadota</taxon>
        <taxon>Alphaproteobacteria</taxon>
        <taxon>Caulobacterales</taxon>
        <taxon>Caulobacteraceae</taxon>
        <taxon>Phenylobacterium</taxon>
    </lineage>
</organism>